<evidence type="ECO:0000313" key="2">
    <source>
        <dbReference type="Proteomes" id="UP000541352"/>
    </source>
</evidence>
<organism evidence="1 2">
    <name type="scientific">Runella defluvii</name>
    <dbReference type="NCBI Taxonomy" id="370973"/>
    <lineage>
        <taxon>Bacteria</taxon>
        <taxon>Pseudomonadati</taxon>
        <taxon>Bacteroidota</taxon>
        <taxon>Cytophagia</taxon>
        <taxon>Cytophagales</taxon>
        <taxon>Spirosomataceae</taxon>
        <taxon>Runella</taxon>
    </lineage>
</organism>
<accession>A0A7W6EPT6</accession>
<dbReference type="PROSITE" id="PS51257">
    <property type="entry name" value="PROKAR_LIPOPROTEIN"/>
    <property type="match status" value="1"/>
</dbReference>
<dbReference type="SUPFAM" id="SSF50998">
    <property type="entry name" value="Quinoprotein alcohol dehydrogenase-like"/>
    <property type="match status" value="1"/>
</dbReference>
<reference evidence="1 2" key="1">
    <citation type="submission" date="2020-08" db="EMBL/GenBank/DDBJ databases">
        <title>Genomic Encyclopedia of Type Strains, Phase IV (KMG-IV): sequencing the most valuable type-strain genomes for metagenomic binning, comparative biology and taxonomic classification.</title>
        <authorList>
            <person name="Goeker M."/>
        </authorList>
    </citation>
    <scope>NUCLEOTIDE SEQUENCE [LARGE SCALE GENOMIC DNA]</scope>
    <source>
        <strain evidence="1 2">DSM 17976</strain>
    </source>
</reference>
<dbReference type="AlphaFoldDB" id="A0A7W6EPT6"/>
<dbReference type="Gene3D" id="2.130.10.10">
    <property type="entry name" value="YVTN repeat-like/Quinoprotein amine dehydrogenase"/>
    <property type="match status" value="1"/>
</dbReference>
<gene>
    <name evidence="1" type="ORF">FHS57_001972</name>
</gene>
<protein>
    <submittedName>
        <fullName evidence="1">Outer membrane protein assembly factor BamB</fullName>
    </submittedName>
</protein>
<dbReference type="InterPro" id="IPR015943">
    <property type="entry name" value="WD40/YVTN_repeat-like_dom_sf"/>
</dbReference>
<keyword evidence="2" id="KW-1185">Reference proteome</keyword>
<dbReference type="Proteomes" id="UP000541352">
    <property type="component" value="Unassembled WGS sequence"/>
</dbReference>
<comment type="caution">
    <text evidence="1">The sequence shown here is derived from an EMBL/GenBank/DDBJ whole genome shotgun (WGS) entry which is preliminary data.</text>
</comment>
<name>A0A7W6EPT6_9BACT</name>
<dbReference type="EMBL" id="JACIBY010000003">
    <property type="protein sequence ID" value="MBB3837975.1"/>
    <property type="molecule type" value="Genomic_DNA"/>
</dbReference>
<dbReference type="InterPro" id="IPR011047">
    <property type="entry name" value="Quinoprotein_ADH-like_sf"/>
</dbReference>
<proteinExistence type="predicted"/>
<sequence>MNRTFYFYSNSLLLMGILSWLISACGLSSPKENERYGFELPVDSTKAVWKNYLTTRSWHDSILLKNRLYLPRDEHKHRQLLSKQGIALIDQATQKVVWHTDFPVEKTVSAYDSAQHSYVTSSTLILENDRLFCAYLHVVPPQHRGTTDLDKNPKDRWEYIIMEASTGKIIRKEKMPDARNAYDFIIVGDYWFIQDTRHQTLSRYSPQTGACLWSFPTTVTLSTIANGTVSFLKRIDSQTWQTIVLELDTGKVLFNKRFEKLDKHVISALIYKDGTAYVEMGAQKGMHLELGTSYAYYTISFDTKTNKPLWRTPFS</sequence>
<dbReference type="RefSeq" id="WP_183972950.1">
    <property type="nucleotide sequence ID" value="NZ_JACIBY010000003.1"/>
</dbReference>
<evidence type="ECO:0000313" key="1">
    <source>
        <dbReference type="EMBL" id="MBB3837975.1"/>
    </source>
</evidence>